<proteinExistence type="inferred from homology"/>
<dbReference type="Proteomes" id="UP000695022">
    <property type="component" value="Unplaced"/>
</dbReference>
<feature type="compositionally biased region" description="Basic and acidic residues" evidence="6">
    <location>
        <begin position="948"/>
        <end position="960"/>
    </location>
</feature>
<dbReference type="PANTHER" id="PTHR46229:SF2">
    <property type="entry name" value="BOLA-LIKE PROTEIN 1"/>
    <property type="match status" value="1"/>
</dbReference>
<dbReference type="Pfam" id="PF01722">
    <property type="entry name" value="BolA"/>
    <property type="match status" value="1"/>
</dbReference>
<evidence type="ECO:0000256" key="6">
    <source>
        <dbReference type="SAM" id="MobiDB-lite"/>
    </source>
</evidence>
<feature type="region of interest" description="Disordered" evidence="6">
    <location>
        <begin position="698"/>
        <end position="718"/>
    </location>
</feature>
<keyword evidence="3 5" id="KW-0863">Zinc-finger</keyword>
<keyword evidence="8" id="KW-1185">Reference proteome</keyword>
<dbReference type="InterPro" id="IPR036236">
    <property type="entry name" value="Znf_C2H2_sf"/>
</dbReference>
<evidence type="ECO:0000256" key="1">
    <source>
        <dbReference type="ARBA" id="ARBA00005578"/>
    </source>
</evidence>
<dbReference type="InterPro" id="IPR007588">
    <property type="entry name" value="Znf_FLYWCH"/>
</dbReference>
<gene>
    <name evidence="9" type="primary">LOC106811348</name>
</gene>
<sequence length="1404" mass="150247">MVAVALLPRLRIPTSVTSTAVIATANYSRSMEKPVETSLRTKLSTELQSAYLDVINESHMHCVPLGSETHFKVVVVSQKFDDLPLIKRHRLVNEIVKEELAATVHALSITAKTQEPWESVEARARMSENEPAIRFVRSLRGGRLLELNGYLFRINVRKDDRVYWKCKSHGCRATAILTETGAHISSKQLHNHEPCFIDDGGGGGGVRAPRTRHVAWSAVAPLFEGSDVPNCERTASATAVQPSIVQPNAGQSMKFSSAVQQTTSAPTVQSTACTPTMQPMVQPMVSAFAVQPNEVQPNAVQSVSSSPVMQDNLVHLLAPAPMMQLEVVQPSMLQATSSTLSMQPNAVQHNVVQSVASEHTFQPAASSLMVQPPASAPATHPATSHLGVRPARHAPPTATKYRRIEMARARIPPAPPPPREGVAVRLVASGRGGQMLVLNGFVYRLNVRNERADRVYWKCRTRGCRASAILAGDGSYVSSREVHNHAVETDPRAGAATTTCASPRVSSAASHASPRVSSAASRPSLHDPTAHVSPHGPCVIKTEPSDSNAGDVSARVPTRVSGSAASAATPGFGDGRRQPTRRGGAAARETYAGWRRFVGSGETPCEAHGTRFFSTQRGRRLLAVNGFHYRVNVHKDGGKTYWKCRRRGCPATAITTAHSASVLAKETHTHPPADVDASAYEPLMIGGNQFTLPPRSITEASVQQPRSITDASVQPPRRYDAIASASAPPRKYDAIANGSVPQQQYDAISDASGPPPRQYDAITDVSADASALPQSYDVTQLQPYNSIADASASPLWEYDATPSASTPLAQPYDAIADASAPPPRQYHATVDASSLLQGYGTSTGAMAHTGGADVAAGLSSAAAPTSRRAPVERWPCEAAATADDAVYHKCVPCGEYLSSEDAFYRHCRQRHCKLFQSTGSDYDAAEHAGCVAIAATSTDVAPPPWGELLRDGSVRVKQEPELEEEEEEDEEKESSEFVPWDDPVAAAFDGGATDARHDDDEEGGDAASYGVFDLTSAATRDDDDDDGDGAGGNDAGGCDAVACPECGDALVTAAEFSQHLREHQVAPAAARFGPGRSRRGTARGRHTAGRGRRRPCHGCGRSFTIGALLMRHTAKCARGRATRKRALRLPTRGADQRPWHSLVDEDVAVPSDAFSGSQRASESPTCIGTHEGVCSPASEGSTSTVKLKQADDPPIGGAGGVSDPCPIWPSMALYKCPVCGAAFYDKQALERHALLHGSGSGDSGLLVAAAPGNIDTSCVGNAQSTEYRSYRIASGVRGAPQYNITKPQLESFLACRFTNRKMAEMLKVSTKTIQRKMRQFGLAVLDKPRVMAQEELDAAVKDAIHDNRQIGANNVHVKLRNKGINVPRDKVRESVRRVDPFGVALRSRPTLKRREYSVKGPNSL</sequence>
<dbReference type="Gene3D" id="3.10.20.90">
    <property type="entry name" value="Phosphatidylinositol 3-kinase Catalytic Subunit, Chain A, domain 1"/>
    <property type="match status" value="1"/>
</dbReference>
<feature type="region of interest" description="Disordered" evidence="6">
    <location>
        <begin position="1065"/>
        <end position="1093"/>
    </location>
</feature>
<feature type="compositionally biased region" description="Polar residues" evidence="6">
    <location>
        <begin position="698"/>
        <end position="712"/>
    </location>
</feature>
<keyword evidence="2" id="KW-0479">Metal-binding</keyword>
<evidence type="ECO:0000313" key="9">
    <source>
        <dbReference type="RefSeq" id="XP_014670420.1"/>
    </source>
</evidence>
<dbReference type="InterPro" id="IPR036065">
    <property type="entry name" value="BolA-like_sf"/>
</dbReference>
<dbReference type="SUPFAM" id="SSF82657">
    <property type="entry name" value="BolA-like"/>
    <property type="match status" value="1"/>
</dbReference>
<dbReference type="InterPro" id="IPR013087">
    <property type="entry name" value="Znf_C2H2_type"/>
</dbReference>
<feature type="compositionally biased region" description="Basic residues" evidence="6">
    <location>
        <begin position="1076"/>
        <end position="1093"/>
    </location>
</feature>
<dbReference type="Gene3D" id="2.20.25.240">
    <property type="match status" value="3"/>
</dbReference>
<feature type="domain" description="C2H2-type" evidence="7">
    <location>
        <begin position="1214"/>
        <end position="1236"/>
    </location>
</feature>
<evidence type="ECO:0000259" key="7">
    <source>
        <dbReference type="PROSITE" id="PS50157"/>
    </source>
</evidence>
<dbReference type="PROSITE" id="PS00028">
    <property type="entry name" value="ZINC_FINGER_C2H2_1"/>
    <property type="match status" value="3"/>
</dbReference>
<evidence type="ECO:0000256" key="3">
    <source>
        <dbReference type="ARBA" id="ARBA00022771"/>
    </source>
</evidence>
<dbReference type="RefSeq" id="XP_014670420.1">
    <property type="nucleotide sequence ID" value="XM_014814934.1"/>
</dbReference>
<evidence type="ECO:0000256" key="2">
    <source>
        <dbReference type="ARBA" id="ARBA00022723"/>
    </source>
</evidence>
<feature type="compositionally biased region" description="Acidic residues" evidence="6">
    <location>
        <begin position="961"/>
        <end position="973"/>
    </location>
</feature>
<evidence type="ECO:0000313" key="8">
    <source>
        <dbReference type="Proteomes" id="UP000695022"/>
    </source>
</evidence>
<dbReference type="Pfam" id="PF00096">
    <property type="entry name" value="zf-C2H2"/>
    <property type="match status" value="1"/>
</dbReference>
<dbReference type="SUPFAM" id="SSF57667">
    <property type="entry name" value="beta-beta-alpha zinc fingers"/>
    <property type="match status" value="1"/>
</dbReference>
<feature type="region of interest" description="Disordered" evidence="6">
    <location>
        <begin position="487"/>
        <end position="587"/>
    </location>
</feature>
<dbReference type="PROSITE" id="PS50157">
    <property type="entry name" value="ZINC_FINGER_C2H2_2"/>
    <property type="match status" value="2"/>
</dbReference>
<dbReference type="SMART" id="SM00355">
    <property type="entry name" value="ZnF_C2H2"/>
    <property type="match status" value="3"/>
</dbReference>
<feature type="region of interest" description="Disordered" evidence="6">
    <location>
        <begin position="941"/>
        <end position="1007"/>
    </location>
</feature>
<accession>A0ABM1EDZ9</accession>
<keyword evidence="4" id="KW-0862">Zinc</keyword>
<feature type="compositionally biased region" description="Low complexity" evidence="6">
    <location>
        <begin position="372"/>
        <end position="385"/>
    </location>
</feature>
<dbReference type="PANTHER" id="PTHR46229">
    <property type="entry name" value="BOLA TRANSCRIPTION REGULATOR"/>
    <property type="match status" value="1"/>
</dbReference>
<reference evidence="9" key="1">
    <citation type="submission" date="2025-08" db="UniProtKB">
        <authorList>
            <consortium name="RefSeq"/>
        </authorList>
    </citation>
    <scope>IDENTIFICATION</scope>
</reference>
<dbReference type="GeneID" id="106811348"/>
<dbReference type="Pfam" id="PF04500">
    <property type="entry name" value="FLYWCH"/>
    <property type="match status" value="3"/>
</dbReference>
<feature type="compositionally biased region" description="Low complexity" evidence="6">
    <location>
        <begin position="501"/>
        <end position="523"/>
    </location>
</feature>
<organism evidence="8 9">
    <name type="scientific">Priapulus caudatus</name>
    <name type="common">Priapulid worm</name>
    <dbReference type="NCBI Taxonomy" id="37621"/>
    <lineage>
        <taxon>Eukaryota</taxon>
        <taxon>Metazoa</taxon>
        <taxon>Ecdysozoa</taxon>
        <taxon>Scalidophora</taxon>
        <taxon>Priapulida</taxon>
        <taxon>Priapulimorpha</taxon>
        <taxon>Priapulimorphida</taxon>
        <taxon>Priapulidae</taxon>
        <taxon>Priapulus</taxon>
    </lineage>
</organism>
<name>A0ABM1EDZ9_PRICU</name>
<feature type="region of interest" description="Disordered" evidence="6">
    <location>
        <begin position="371"/>
        <end position="394"/>
    </location>
</feature>
<dbReference type="InterPro" id="IPR002634">
    <property type="entry name" value="BolA"/>
</dbReference>
<comment type="similarity">
    <text evidence="1">Belongs to the BolA/IbaG family.</text>
</comment>
<evidence type="ECO:0000256" key="5">
    <source>
        <dbReference type="PROSITE-ProRule" id="PRU00042"/>
    </source>
</evidence>
<protein>
    <submittedName>
        <fullName evidence="9">Uncharacterized protein LOC106811348</fullName>
    </submittedName>
</protein>
<dbReference type="InterPro" id="IPR050961">
    <property type="entry name" value="BolA/IbaG_stress_morph_reg"/>
</dbReference>
<feature type="domain" description="C2H2-type" evidence="7">
    <location>
        <begin position="1041"/>
        <end position="1063"/>
    </location>
</feature>
<evidence type="ECO:0000256" key="4">
    <source>
        <dbReference type="ARBA" id="ARBA00022833"/>
    </source>
</evidence>